<reference evidence="3 4" key="1">
    <citation type="submission" date="2016-10" db="EMBL/GenBank/DDBJ databases">
        <authorList>
            <person name="de Groot N.N."/>
        </authorList>
    </citation>
    <scope>NUCLEOTIDE SEQUENCE [LARGE SCALE GENOMIC DNA]</scope>
    <source>
        <strain evidence="3 4">IBRC-M10418</strain>
    </source>
</reference>
<organism evidence="3 4">
    <name type="scientific">Halopenitus malekzadehii</name>
    <dbReference type="NCBI Taxonomy" id="1267564"/>
    <lineage>
        <taxon>Archaea</taxon>
        <taxon>Methanobacteriati</taxon>
        <taxon>Methanobacteriota</taxon>
        <taxon>Stenosarchaea group</taxon>
        <taxon>Halobacteria</taxon>
        <taxon>Halobacteriales</taxon>
        <taxon>Haloferacaceae</taxon>
        <taxon>Halopenitus</taxon>
    </lineage>
</organism>
<dbReference type="RefSeq" id="WP_092815297.1">
    <property type="nucleotide sequence ID" value="NZ_FNWU01000001.1"/>
</dbReference>
<dbReference type="OrthoDB" id="221805at2157"/>
<evidence type="ECO:0000259" key="2">
    <source>
        <dbReference type="Pfam" id="PF23439"/>
    </source>
</evidence>
<accession>A0A1H6I4B4</accession>
<gene>
    <name evidence="3" type="ORF">SAMN05192561_1011077</name>
</gene>
<evidence type="ECO:0000313" key="3">
    <source>
        <dbReference type="EMBL" id="SEH43797.1"/>
    </source>
</evidence>
<feature type="compositionally biased region" description="Acidic residues" evidence="1">
    <location>
        <begin position="1"/>
        <end position="17"/>
    </location>
</feature>
<feature type="domain" description="DUF7124" evidence="2">
    <location>
        <begin position="128"/>
        <end position="239"/>
    </location>
</feature>
<name>A0A1H6I4B4_9EURY</name>
<evidence type="ECO:0000256" key="1">
    <source>
        <dbReference type="SAM" id="MobiDB-lite"/>
    </source>
</evidence>
<dbReference type="Pfam" id="PF23439">
    <property type="entry name" value="DUF7124"/>
    <property type="match status" value="1"/>
</dbReference>
<proteinExistence type="predicted"/>
<sequence>MTDTIDLDDLETDDADEPAANHGDWLWREEGTPEDEPETPTPNPSATETSASTSTSGTPGNGGTDTDATDTDATHDGPIPRVPRKNESKPAGVPTDSGGSGAGATVSNAPDDAEPMAAGPHGGGVDDMTMAVTYNAISELADPQLVLVSAREWADWIGIVGDVDAPVITKFQREHGIDADFFNGTGTGPAERLADIGKTSMFYAERLAVVGTPDDEWIAEEAGWEFVPLETAAAEADWDFEEG</sequence>
<dbReference type="InterPro" id="IPR055548">
    <property type="entry name" value="DUF7124"/>
</dbReference>
<feature type="region of interest" description="Disordered" evidence="1">
    <location>
        <begin position="1"/>
        <end position="124"/>
    </location>
</feature>
<dbReference type="AlphaFoldDB" id="A0A1H6I4B4"/>
<dbReference type="EMBL" id="FNWU01000001">
    <property type="protein sequence ID" value="SEH43797.1"/>
    <property type="molecule type" value="Genomic_DNA"/>
</dbReference>
<dbReference type="Proteomes" id="UP000199215">
    <property type="component" value="Unassembled WGS sequence"/>
</dbReference>
<keyword evidence="4" id="KW-1185">Reference proteome</keyword>
<feature type="compositionally biased region" description="Low complexity" evidence="1">
    <location>
        <begin position="44"/>
        <end position="58"/>
    </location>
</feature>
<evidence type="ECO:0000313" key="4">
    <source>
        <dbReference type="Proteomes" id="UP000199215"/>
    </source>
</evidence>
<protein>
    <recommendedName>
        <fullName evidence="2">DUF7124 domain-containing protein</fullName>
    </recommendedName>
</protein>